<protein>
    <submittedName>
        <fullName evidence="1">Uncharacterized protein</fullName>
    </submittedName>
</protein>
<dbReference type="EMBL" id="CP147250">
    <property type="protein sequence ID" value="WYJ79029.1"/>
    <property type="molecule type" value="Genomic_DNA"/>
</dbReference>
<evidence type="ECO:0000313" key="1">
    <source>
        <dbReference type="EMBL" id="WYJ79029.1"/>
    </source>
</evidence>
<keyword evidence="3" id="KW-1185">Reference proteome</keyword>
<reference evidence="1 3" key="2">
    <citation type="submission" date="2024-03" db="EMBL/GenBank/DDBJ databases">
        <title>The Genome Sequence of Enterococcus sp. DIV1094.</title>
        <authorList>
            <consortium name="The Broad Institute Genomics Platform"/>
            <consortium name="The Broad Institute Microbial Omics Core"/>
            <consortium name="The Broad Institute Genomic Center for Infectious Diseases"/>
            <person name="Earl A."/>
            <person name="Manson A."/>
            <person name="Gilmore M."/>
            <person name="Schwartman J."/>
            <person name="Shea T."/>
            <person name="Abouelleil A."/>
            <person name="Cao P."/>
            <person name="Chapman S."/>
            <person name="Cusick C."/>
            <person name="Young S."/>
            <person name="Neafsey D."/>
            <person name="Nusbaum C."/>
            <person name="Birren B."/>
        </authorList>
    </citation>
    <scope>NUCLEOTIDE SEQUENCE [LARGE SCALE GENOMIC DNA]</scope>
    <source>
        <strain evidence="1 3">DIV1094</strain>
    </source>
</reference>
<evidence type="ECO:0000313" key="3">
    <source>
        <dbReference type="Proteomes" id="UP000664360"/>
    </source>
</evidence>
<dbReference type="Proteomes" id="UP000664360">
    <property type="component" value="Chromosome"/>
</dbReference>
<organism evidence="1 3">
    <name type="scientific">Candidatus Enterococcus mangumiae</name>
    <dbReference type="NCBI Taxonomy" id="2230878"/>
    <lineage>
        <taxon>Bacteria</taxon>
        <taxon>Bacillati</taxon>
        <taxon>Bacillota</taxon>
        <taxon>Bacilli</taxon>
        <taxon>Lactobacillales</taxon>
        <taxon>Enterococcaceae</taxon>
        <taxon>Enterococcus</taxon>
    </lineage>
</organism>
<reference evidence="1 3" key="1">
    <citation type="submission" date="2021-03" db="EMBL/GenBank/DDBJ databases">
        <authorList>
            <person name="Gilmore M.S."/>
            <person name="Schwartzman J."/>
            <person name="Van Tyne D."/>
            <person name="Martin M."/>
            <person name="Earl A.M."/>
            <person name="Manson A.L."/>
            <person name="Straub T."/>
            <person name="Salamzade R."/>
            <person name="Saavedra J."/>
            <person name="Lebreton F."/>
            <person name="Prichula J."/>
            <person name="Schaufler K."/>
            <person name="Gaca A."/>
            <person name="Sgardioli B."/>
            <person name="Wagenaar J."/>
            <person name="Strong T."/>
        </authorList>
    </citation>
    <scope>NUCLEOTIDE SEQUENCE</scope>
    <source>
        <strain evidence="1 3">DIV1094</strain>
    </source>
</reference>
<gene>
    <name evidence="1" type="ORF">DOK79_000536</name>
    <name evidence="2" type="ORF">DOK79_001084</name>
</gene>
<accession>A0ABZ2SYF4</accession>
<dbReference type="RefSeq" id="WP_206856942.1">
    <property type="nucleotide sequence ID" value="NZ_CP147250.1"/>
</dbReference>
<evidence type="ECO:0000313" key="2">
    <source>
        <dbReference type="EMBL" id="WYJ79544.1"/>
    </source>
</evidence>
<sequence length="102" mass="11842">MNYTQQELADLCPEDVAEFIDNEVLPEYADGLNTAENVADFMIDEAIDRLRMLEIDCAAYHRLHAKVALIDPYIALSQNRKILVAFIQTVFDNWYEEREDSK</sequence>
<name>A0ABZ2SYF4_9ENTE</name>
<proteinExistence type="predicted"/>
<dbReference type="EMBL" id="CP147250">
    <property type="protein sequence ID" value="WYJ79544.1"/>
    <property type="molecule type" value="Genomic_DNA"/>
</dbReference>